<organism evidence="15 16">
    <name type="scientific">Serinus canaria</name>
    <name type="common">Island canary</name>
    <name type="synonym">Fringilla canaria</name>
    <dbReference type="NCBI Taxonomy" id="9135"/>
    <lineage>
        <taxon>Eukaryota</taxon>
        <taxon>Metazoa</taxon>
        <taxon>Chordata</taxon>
        <taxon>Craniata</taxon>
        <taxon>Vertebrata</taxon>
        <taxon>Euteleostomi</taxon>
        <taxon>Archelosauria</taxon>
        <taxon>Archosauria</taxon>
        <taxon>Dinosauria</taxon>
        <taxon>Saurischia</taxon>
        <taxon>Theropoda</taxon>
        <taxon>Coelurosauria</taxon>
        <taxon>Aves</taxon>
        <taxon>Neognathae</taxon>
        <taxon>Neoaves</taxon>
        <taxon>Telluraves</taxon>
        <taxon>Australaves</taxon>
        <taxon>Passeriformes</taxon>
        <taxon>Passeroidea</taxon>
        <taxon>Fringillidae</taxon>
        <taxon>Carduelinae</taxon>
        <taxon>Serinus</taxon>
    </lineage>
</organism>
<feature type="domain" description="Pseudouridine synthase I TruA alpha/beta" evidence="14">
    <location>
        <begin position="224"/>
        <end position="341"/>
    </location>
</feature>
<dbReference type="Pfam" id="PF01416">
    <property type="entry name" value="PseudoU_synth_1"/>
    <property type="match status" value="1"/>
</dbReference>
<dbReference type="GO" id="GO:0005737">
    <property type="term" value="C:cytoplasm"/>
    <property type="evidence" value="ECO:0007669"/>
    <property type="project" value="TreeGrafter"/>
</dbReference>
<evidence type="ECO:0000259" key="14">
    <source>
        <dbReference type="Pfam" id="PF01416"/>
    </source>
</evidence>
<protein>
    <recommendedName>
        <fullName evidence="9">tRNA pseudouridine(38/39) synthase</fullName>
        <ecNumber evidence="8">5.4.99.45</ecNumber>
    </recommendedName>
    <alternativeName>
        <fullName evidence="10">tRNA pseudouridine synthase 3</fullName>
    </alternativeName>
    <alternativeName>
        <fullName evidence="11">tRNA pseudouridylate synthase 3</fullName>
    </alternativeName>
    <alternativeName>
        <fullName evidence="12">tRNA-uridine isomerase 3</fullName>
    </alternativeName>
</protein>
<dbReference type="EC" id="5.4.99.45" evidence="8"/>
<gene>
    <name evidence="15" type="primary">PUS3</name>
</gene>
<dbReference type="SUPFAM" id="SSF55120">
    <property type="entry name" value="Pseudouridine synthase"/>
    <property type="match status" value="1"/>
</dbReference>
<dbReference type="CDD" id="cd02569">
    <property type="entry name" value="PseudoU_synth_ScPus3"/>
    <property type="match status" value="1"/>
</dbReference>
<feature type="region of interest" description="Disordered" evidence="13">
    <location>
        <begin position="440"/>
        <end position="464"/>
    </location>
</feature>
<dbReference type="FunFam" id="3.30.70.660:FF:000005">
    <property type="entry name" value="tRNA pseudouridine synthase"/>
    <property type="match status" value="1"/>
</dbReference>
<evidence type="ECO:0000256" key="13">
    <source>
        <dbReference type="SAM" id="MobiDB-lite"/>
    </source>
</evidence>
<dbReference type="GO" id="GO:0003723">
    <property type="term" value="F:RNA binding"/>
    <property type="evidence" value="ECO:0007669"/>
    <property type="project" value="InterPro"/>
</dbReference>
<evidence type="ECO:0000256" key="11">
    <source>
        <dbReference type="ARBA" id="ARBA00079075"/>
    </source>
</evidence>
<accession>A0A8C9UIE3</accession>
<dbReference type="Proteomes" id="UP000694409">
    <property type="component" value="Unassembled WGS sequence"/>
</dbReference>
<comment type="subcellular location">
    <subcellularLocation>
        <location evidence="1">Nucleus</location>
    </subcellularLocation>
</comment>
<evidence type="ECO:0000256" key="12">
    <source>
        <dbReference type="ARBA" id="ARBA00080861"/>
    </source>
</evidence>
<dbReference type="InterPro" id="IPR020095">
    <property type="entry name" value="PsdUridine_synth_TruA_C"/>
</dbReference>
<evidence type="ECO:0000256" key="3">
    <source>
        <dbReference type="ARBA" id="ARBA00022694"/>
    </source>
</evidence>
<keyword evidence="5" id="KW-0413">Isomerase</keyword>
<keyword evidence="3" id="KW-0819">tRNA processing</keyword>
<reference evidence="15" key="1">
    <citation type="submission" date="2025-08" db="UniProtKB">
        <authorList>
            <consortium name="Ensembl"/>
        </authorList>
    </citation>
    <scope>IDENTIFICATION</scope>
</reference>
<evidence type="ECO:0000256" key="4">
    <source>
        <dbReference type="ARBA" id="ARBA00022990"/>
    </source>
</evidence>
<dbReference type="PANTHER" id="PTHR11142:SF5">
    <property type="entry name" value="TRNA PSEUDOURIDINE(38_39) SYNTHASE"/>
    <property type="match status" value="1"/>
</dbReference>
<evidence type="ECO:0000256" key="6">
    <source>
        <dbReference type="ARBA" id="ARBA00023242"/>
    </source>
</evidence>
<dbReference type="Ensembl" id="ENSSCAT00000026787.1">
    <property type="protein sequence ID" value="ENSSCAP00000024078.1"/>
    <property type="gene ID" value="ENSSCAG00000017237.1"/>
</dbReference>
<keyword evidence="4" id="KW-0007">Acetylation</keyword>
<dbReference type="GeneTree" id="ENSGT00950000183160"/>
<keyword evidence="6" id="KW-0539">Nucleus</keyword>
<dbReference type="NCBIfam" id="TIGR00071">
    <property type="entry name" value="hisT_truA"/>
    <property type="match status" value="1"/>
</dbReference>
<dbReference type="InterPro" id="IPR020097">
    <property type="entry name" value="PsdUridine_synth_TruA_a/b_dom"/>
</dbReference>
<evidence type="ECO:0000256" key="2">
    <source>
        <dbReference type="ARBA" id="ARBA00009375"/>
    </source>
</evidence>
<evidence type="ECO:0000256" key="7">
    <source>
        <dbReference type="ARBA" id="ARBA00050420"/>
    </source>
</evidence>
<evidence type="ECO:0000256" key="1">
    <source>
        <dbReference type="ARBA" id="ARBA00004123"/>
    </source>
</evidence>
<dbReference type="HAMAP" id="MF_00171">
    <property type="entry name" value="TruA"/>
    <property type="match status" value="1"/>
</dbReference>
<dbReference type="AlphaFoldDB" id="A0A8C9UIE3"/>
<comment type="catalytic activity">
    <reaction evidence="7">
        <text>uridine(38/39) in tRNA = pseudouridine(38/39) in tRNA</text>
        <dbReference type="Rhea" id="RHEA:42564"/>
        <dbReference type="Rhea" id="RHEA-COMP:10117"/>
        <dbReference type="Rhea" id="RHEA-COMP:10118"/>
        <dbReference type="ChEBI" id="CHEBI:65314"/>
        <dbReference type="ChEBI" id="CHEBI:65315"/>
        <dbReference type="EC" id="5.4.99.45"/>
    </reaction>
</comment>
<evidence type="ECO:0000313" key="16">
    <source>
        <dbReference type="Proteomes" id="UP000694409"/>
    </source>
</evidence>
<dbReference type="GO" id="GO:0031119">
    <property type="term" value="P:tRNA pseudouridine synthesis"/>
    <property type="evidence" value="ECO:0007669"/>
    <property type="project" value="Ensembl"/>
</dbReference>
<dbReference type="InterPro" id="IPR001406">
    <property type="entry name" value="PsdUridine_synth_TruA"/>
</dbReference>
<name>A0A8C9UIE3_SERCA</name>
<keyword evidence="16" id="KW-1185">Reference proteome</keyword>
<reference evidence="15" key="2">
    <citation type="submission" date="2025-09" db="UniProtKB">
        <authorList>
            <consortium name="Ensembl"/>
        </authorList>
    </citation>
    <scope>IDENTIFICATION</scope>
</reference>
<dbReference type="GO" id="GO:1990481">
    <property type="term" value="P:mRNA pseudouridine synthesis"/>
    <property type="evidence" value="ECO:0007669"/>
    <property type="project" value="TreeGrafter"/>
</dbReference>
<sequence length="464" mass="51898">MSQHRDHPGNTMARGCISARSSVGSDQLPAAPRALLLAPSPWFPPNWVDSAEKETRINFLQYIQTPRIHQQQTDTPSRRHVALRIAYLGWGYQGFASQENTPNTIEEKLFEALKKTRLVDDRQTSNYHRCGRTDKGVSAFGQVISLDLRSSLPEGQQLNGHEGEGQREELRYTHILNRVLPPDIRVLAWAPVGPEFSARFSCLSRTYRYFFPCAQLDVALMDTAAQHYVGTHDFRNLCKMDVANGVLNFQRTILSARVTWVDRGGEARPRDPFQLCQFEVTGQAFLYHQVRCMMAVLFLIGQGMESPDVIDELLNVEKNPRKPQYSMAVEFPLVLYDCEFPDLQWLYDPEVQGFNVTHLQQLWASHAIKTHVLRDMLAGLDAAPVATRKGPESSLVPWGELQPPLHSQISGFVEGVQARTYKPLLARPPMVRGLGGPDRAFRAEGPHRAAPAAGAAGGLGRGAP</sequence>
<evidence type="ECO:0000313" key="15">
    <source>
        <dbReference type="Ensembl" id="ENSSCAP00000024078.1"/>
    </source>
</evidence>
<evidence type="ECO:0000256" key="5">
    <source>
        <dbReference type="ARBA" id="ARBA00023235"/>
    </source>
</evidence>
<dbReference type="Gene3D" id="3.30.70.660">
    <property type="entry name" value="Pseudouridine synthase I, catalytic domain, C-terminal subdomain"/>
    <property type="match status" value="1"/>
</dbReference>
<dbReference type="Gene3D" id="3.30.70.580">
    <property type="entry name" value="Pseudouridine synthase I, catalytic domain, N-terminal subdomain"/>
    <property type="match status" value="1"/>
</dbReference>
<proteinExistence type="inferred from homology"/>
<dbReference type="InterPro" id="IPR020094">
    <property type="entry name" value="TruA/RsuA/RluB/E/F_N"/>
</dbReference>
<evidence type="ECO:0000256" key="9">
    <source>
        <dbReference type="ARBA" id="ARBA00074242"/>
    </source>
</evidence>
<dbReference type="FunFam" id="3.30.70.580:FF:000007">
    <property type="entry name" value="tRNA pseudouridine synthase"/>
    <property type="match status" value="1"/>
</dbReference>
<evidence type="ECO:0000256" key="8">
    <source>
        <dbReference type="ARBA" id="ARBA00066567"/>
    </source>
</evidence>
<dbReference type="InterPro" id="IPR020103">
    <property type="entry name" value="PsdUridine_synth_cat_dom_sf"/>
</dbReference>
<evidence type="ECO:0000256" key="10">
    <source>
        <dbReference type="ARBA" id="ARBA00075152"/>
    </source>
</evidence>
<dbReference type="PANTHER" id="PTHR11142">
    <property type="entry name" value="PSEUDOURIDYLATE SYNTHASE"/>
    <property type="match status" value="1"/>
</dbReference>
<comment type="similarity">
    <text evidence="2">Belongs to the tRNA pseudouridine synthase TruA family.</text>
</comment>
<dbReference type="GO" id="GO:0005634">
    <property type="term" value="C:nucleus"/>
    <property type="evidence" value="ECO:0007669"/>
    <property type="project" value="UniProtKB-SubCell"/>
</dbReference>
<feature type="compositionally biased region" description="Gly residues" evidence="13">
    <location>
        <begin position="455"/>
        <end position="464"/>
    </location>
</feature>
<dbReference type="InterPro" id="IPR041707">
    <property type="entry name" value="Pus3-like"/>
</dbReference>
<dbReference type="GO" id="GO:0160154">
    <property type="term" value="F:tRNA pseudouridine(38/39) synthase activity"/>
    <property type="evidence" value="ECO:0007669"/>
    <property type="project" value="UniProtKB-EC"/>
</dbReference>